<feature type="region of interest" description="Disordered" evidence="1">
    <location>
        <begin position="1"/>
        <end position="68"/>
    </location>
</feature>
<evidence type="ECO:0000313" key="2">
    <source>
        <dbReference type="EMBL" id="CAF9904134.1"/>
    </source>
</evidence>
<organism evidence="2 3">
    <name type="scientific">Heterodermia speciosa</name>
    <dbReference type="NCBI Taxonomy" id="116794"/>
    <lineage>
        <taxon>Eukaryota</taxon>
        <taxon>Fungi</taxon>
        <taxon>Dikarya</taxon>
        <taxon>Ascomycota</taxon>
        <taxon>Pezizomycotina</taxon>
        <taxon>Lecanoromycetes</taxon>
        <taxon>OSLEUM clade</taxon>
        <taxon>Lecanoromycetidae</taxon>
        <taxon>Caliciales</taxon>
        <taxon>Physciaceae</taxon>
        <taxon>Heterodermia</taxon>
    </lineage>
</organism>
<sequence length="68" mass="7548">MPGGFPGFRQDPEYKDSPWGNKKSFFSGFKTKPVVIEPPPAYRNSSERAPPTYQAADTSKQGAQAKDR</sequence>
<name>A0A8H3I8D2_9LECA</name>
<evidence type="ECO:0000313" key="3">
    <source>
        <dbReference type="Proteomes" id="UP000664521"/>
    </source>
</evidence>
<comment type="caution">
    <text evidence="2">The sequence shown here is derived from an EMBL/GenBank/DDBJ whole genome shotgun (WGS) entry which is preliminary data.</text>
</comment>
<dbReference type="Proteomes" id="UP000664521">
    <property type="component" value="Unassembled WGS sequence"/>
</dbReference>
<gene>
    <name evidence="2" type="ORF">HETSPECPRED_003376</name>
</gene>
<proteinExistence type="predicted"/>
<keyword evidence="3" id="KW-1185">Reference proteome</keyword>
<dbReference type="AlphaFoldDB" id="A0A8H3I8D2"/>
<reference evidence="2" key="1">
    <citation type="submission" date="2021-03" db="EMBL/GenBank/DDBJ databases">
        <authorList>
            <person name="Tagirdzhanova G."/>
        </authorList>
    </citation>
    <scope>NUCLEOTIDE SEQUENCE</scope>
</reference>
<evidence type="ECO:0000256" key="1">
    <source>
        <dbReference type="SAM" id="MobiDB-lite"/>
    </source>
</evidence>
<dbReference type="EMBL" id="CAJPDS010000002">
    <property type="protein sequence ID" value="CAF9904134.1"/>
    <property type="molecule type" value="Genomic_DNA"/>
</dbReference>
<accession>A0A8H3I8D2</accession>
<protein>
    <submittedName>
        <fullName evidence="2">Uncharacterized protein</fullName>
    </submittedName>
</protein>